<organism evidence="6 8">
    <name type="scientific">Candidatus Cryosericum odellii</name>
    <dbReference type="NCBI Taxonomy" id="2290917"/>
    <lineage>
        <taxon>Bacteria</taxon>
        <taxon>Pseudomonadati</taxon>
        <taxon>Caldisericota/Cryosericota group</taxon>
        <taxon>Candidatus Cryosericota</taxon>
        <taxon>Candidatus Cryosericia</taxon>
        <taxon>Candidatus Cryosericales</taxon>
        <taxon>Candidatus Cryosericaceae</taxon>
        <taxon>Candidatus Cryosericum</taxon>
    </lineage>
</organism>
<feature type="binding site" evidence="1">
    <location>
        <begin position="201"/>
        <end position="207"/>
    </location>
    <ligand>
        <name>ATP</name>
        <dbReference type="ChEBI" id="CHEBI:30616"/>
    </ligand>
</feature>
<comment type="caution">
    <text evidence="6">The sequence shown here is derived from an EMBL/GenBank/DDBJ whole genome shotgun (WGS) entry which is preliminary data.</text>
</comment>
<proteinExistence type="predicted"/>
<dbReference type="GO" id="GO:0005524">
    <property type="term" value="F:ATP binding"/>
    <property type="evidence" value="ECO:0007669"/>
    <property type="project" value="UniProtKB-KW"/>
</dbReference>
<feature type="binding site" evidence="1">
    <location>
        <position position="238"/>
    </location>
    <ligand>
        <name>ATP</name>
        <dbReference type="ChEBI" id="CHEBI:30616"/>
    </ligand>
</feature>
<dbReference type="RefSeq" id="WP_119120241.1">
    <property type="nucleotide sequence ID" value="NZ_QXIT01000114.1"/>
</dbReference>
<accession>A0A398CXE1</accession>
<dbReference type="Proteomes" id="UP000266489">
    <property type="component" value="Unassembled WGS sequence"/>
</dbReference>
<dbReference type="Pfam" id="PF21248">
    <property type="entry name" value="SoFic-like_C"/>
    <property type="match status" value="1"/>
</dbReference>
<keyword evidence="1" id="KW-0547">Nucleotide-binding</keyword>
<dbReference type="SUPFAM" id="SSF140931">
    <property type="entry name" value="Fic-like"/>
    <property type="match status" value="1"/>
</dbReference>
<evidence type="ECO:0000259" key="4">
    <source>
        <dbReference type="PROSITE" id="PS51459"/>
    </source>
</evidence>
<feature type="domain" description="Fido" evidence="4">
    <location>
        <begin position="116"/>
        <end position="260"/>
    </location>
</feature>
<dbReference type="Gene3D" id="1.10.3290.10">
    <property type="entry name" value="Fido-like domain"/>
    <property type="match status" value="1"/>
</dbReference>
<dbReference type="PROSITE" id="PS51459">
    <property type="entry name" value="FIDO"/>
    <property type="match status" value="1"/>
</dbReference>
<dbReference type="Pfam" id="PF02661">
    <property type="entry name" value="Fic"/>
    <property type="match status" value="1"/>
</dbReference>
<keyword evidence="7" id="KW-1185">Reference proteome</keyword>
<feature type="binding site" evidence="3">
    <location>
        <begin position="200"/>
        <end position="207"/>
    </location>
    <ligand>
        <name>ATP</name>
        <dbReference type="ChEBI" id="CHEBI:30616"/>
    </ligand>
</feature>
<dbReference type="PIRSF" id="PIRSF038925">
    <property type="entry name" value="AMP-prot_trans"/>
    <property type="match status" value="1"/>
</dbReference>
<evidence type="ECO:0000313" key="6">
    <source>
        <dbReference type="EMBL" id="RIE08783.1"/>
    </source>
</evidence>
<dbReference type="InterPro" id="IPR003812">
    <property type="entry name" value="Fido"/>
</dbReference>
<dbReference type="InterPro" id="IPR026287">
    <property type="entry name" value="SoFic-like"/>
</dbReference>
<feature type="binding site" evidence="1">
    <location>
        <position position="196"/>
    </location>
    <ligand>
        <name>ATP</name>
        <dbReference type="ChEBI" id="CHEBI:30616"/>
    </ligand>
</feature>
<dbReference type="AlphaFoldDB" id="A0A398D1S8"/>
<dbReference type="InterPro" id="IPR036597">
    <property type="entry name" value="Fido-like_dom_sf"/>
</dbReference>
<evidence type="ECO:0000313" key="5">
    <source>
        <dbReference type="EMBL" id="RIE07325.1"/>
    </source>
</evidence>
<name>A0A398D1S8_9BACT</name>
<dbReference type="Pfam" id="PF13784">
    <property type="entry name" value="Fic_N"/>
    <property type="match status" value="1"/>
</dbReference>
<protein>
    <submittedName>
        <fullName evidence="6">Fic family protein</fullName>
    </submittedName>
</protein>
<evidence type="ECO:0000313" key="8">
    <source>
        <dbReference type="Proteomes" id="UP000266489"/>
    </source>
</evidence>
<reference evidence="7 8" key="1">
    <citation type="submission" date="2018-09" db="EMBL/GenBank/DDBJ databases">
        <title>Discovery and Ecogenomic Context for Candidatus Cryosericales, a Global Caldiserica Order Active in Thawing Permafrost.</title>
        <authorList>
            <person name="Martinez M.A."/>
            <person name="Woodcroft B.J."/>
            <person name="Ignacio Espinoza J.C."/>
            <person name="Zayed A."/>
            <person name="Singleton C.M."/>
            <person name="Boyd J."/>
            <person name="Li Y.-F."/>
            <person name="Purvine S."/>
            <person name="Maughan H."/>
            <person name="Hodgkins S.B."/>
            <person name="Anderson D."/>
            <person name="Sederholm M."/>
            <person name="Temperton B."/>
            <person name="Saleska S.R."/>
            <person name="Tyson G.W."/>
            <person name="Rich V.I."/>
        </authorList>
    </citation>
    <scope>NUCLEOTIDE SEQUENCE [LARGE SCALE GENOMIC DNA]</scope>
    <source>
        <strain evidence="6 8">SMC5</strain>
        <strain evidence="5 7">SMC6</strain>
    </source>
</reference>
<keyword evidence="1" id="KW-0067">ATP-binding</keyword>
<evidence type="ECO:0000256" key="2">
    <source>
        <dbReference type="PIRSR" id="PIRSR640198-1"/>
    </source>
</evidence>
<dbReference type="InterPro" id="IPR048770">
    <property type="entry name" value="SoFic-like_C"/>
</dbReference>
<sequence>MTFDPKKPYNDLPLLPPKAQIETATVLKKAISAARALGELKGLGRTIPNQAMLVDSLVLQEAKDSSAIENIVTTNDLLFRSYVANDGHVDPATKEVLRYREALWGGFESLKAQPAISTDLLVNIVQKIKQNEAGIRNVPGTYIGNNITREAIYTPPDGEGVLRKKLDNLVHFMNTDATLEPLVTLALIHYQFEAIHPFLDGNGRTGRVLGILFLTSKGLLDLPVLYLSRYIIKHKPLYYTLLRNVTENGAWESWIVYMLDAVEQMSIVTRDNIVMIRALMDETIGRVKTELPKIYSKELVETLFRQPYTKSRFLVEAGISERKTASTYLHELERIGILKSEKIGTEILYLNTRFYDLLSH</sequence>
<dbReference type="PANTHER" id="PTHR13504">
    <property type="entry name" value="FIDO DOMAIN-CONTAINING PROTEIN DDB_G0283145"/>
    <property type="match status" value="1"/>
</dbReference>
<feature type="binding site" evidence="1">
    <location>
        <position position="69"/>
    </location>
    <ligand>
        <name>ATP</name>
        <dbReference type="ChEBI" id="CHEBI:30616"/>
    </ligand>
</feature>
<dbReference type="InterPro" id="IPR025758">
    <property type="entry name" value="Fic/DOC_N"/>
</dbReference>
<evidence type="ECO:0000313" key="7">
    <source>
        <dbReference type="Proteomes" id="UP000266260"/>
    </source>
</evidence>
<accession>A0A398D1S8</accession>
<gene>
    <name evidence="6" type="ORF">SMC5_07690</name>
    <name evidence="5" type="ORF">SMC6_06810</name>
</gene>
<dbReference type="InterPro" id="IPR040198">
    <property type="entry name" value="Fido_containing"/>
</dbReference>
<evidence type="ECO:0000256" key="3">
    <source>
        <dbReference type="PIRSR" id="PIRSR640198-2"/>
    </source>
</evidence>
<feature type="active site" evidence="2">
    <location>
        <position position="196"/>
    </location>
</feature>
<dbReference type="EMBL" id="QXIT01000114">
    <property type="protein sequence ID" value="RIE07325.1"/>
    <property type="molecule type" value="Genomic_DNA"/>
</dbReference>
<dbReference type="Proteomes" id="UP000266260">
    <property type="component" value="Unassembled WGS sequence"/>
</dbReference>
<evidence type="ECO:0000256" key="1">
    <source>
        <dbReference type="PIRSR" id="PIRSR038925-1"/>
    </source>
</evidence>
<dbReference type="PANTHER" id="PTHR13504:SF35">
    <property type="entry name" value="PROTEIN ADENYLYLTRANSFERASE SOFIC"/>
    <property type="match status" value="1"/>
</dbReference>
<dbReference type="EMBL" id="QXIU01000190">
    <property type="protein sequence ID" value="RIE08783.1"/>
    <property type="molecule type" value="Genomic_DNA"/>
</dbReference>
<dbReference type="OrthoDB" id="9813719at2"/>